<proteinExistence type="predicted"/>
<dbReference type="Gene3D" id="2.60.120.10">
    <property type="entry name" value="Jelly Rolls"/>
    <property type="match status" value="1"/>
</dbReference>
<dbReference type="PANTHER" id="PTHR43280:SF27">
    <property type="entry name" value="TRANSCRIPTIONAL REGULATOR MTLR"/>
    <property type="match status" value="1"/>
</dbReference>
<dbReference type="InterPro" id="IPR014710">
    <property type="entry name" value="RmlC-like_jellyroll"/>
</dbReference>
<dbReference type="Pfam" id="PF12833">
    <property type="entry name" value="HTH_18"/>
    <property type="match status" value="1"/>
</dbReference>
<evidence type="ECO:0000256" key="1">
    <source>
        <dbReference type="ARBA" id="ARBA00023015"/>
    </source>
</evidence>
<organism evidence="5 6">
    <name type="scientific">Segatella copri</name>
    <dbReference type="NCBI Taxonomy" id="165179"/>
    <lineage>
        <taxon>Bacteria</taxon>
        <taxon>Pseudomonadati</taxon>
        <taxon>Bacteroidota</taxon>
        <taxon>Bacteroidia</taxon>
        <taxon>Bacteroidales</taxon>
        <taxon>Prevotellaceae</taxon>
        <taxon>Segatella</taxon>
    </lineage>
</organism>
<dbReference type="GO" id="GO:0003700">
    <property type="term" value="F:DNA-binding transcription factor activity"/>
    <property type="evidence" value="ECO:0007669"/>
    <property type="project" value="InterPro"/>
</dbReference>
<keyword evidence="2" id="KW-0238">DNA-binding</keyword>
<dbReference type="InterPro" id="IPR009057">
    <property type="entry name" value="Homeodomain-like_sf"/>
</dbReference>
<dbReference type="InterPro" id="IPR011051">
    <property type="entry name" value="RmlC_Cupin_sf"/>
</dbReference>
<keyword evidence="3" id="KW-0804">Transcription</keyword>
<comment type="caution">
    <text evidence="5">The sequence shown here is derived from an EMBL/GenBank/DDBJ whole genome shotgun (WGS) entry which is preliminary data.</text>
</comment>
<evidence type="ECO:0000313" key="6">
    <source>
        <dbReference type="Proteomes" id="UP000261187"/>
    </source>
</evidence>
<dbReference type="InterPro" id="IPR020449">
    <property type="entry name" value="Tscrpt_reg_AraC-type_HTH"/>
</dbReference>
<dbReference type="SUPFAM" id="SSF51182">
    <property type="entry name" value="RmlC-like cupins"/>
    <property type="match status" value="1"/>
</dbReference>
<dbReference type="Gene3D" id="1.10.10.60">
    <property type="entry name" value="Homeodomain-like"/>
    <property type="match status" value="2"/>
</dbReference>
<evidence type="ECO:0000256" key="2">
    <source>
        <dbReference type="ARBA" id="ARBA00023125"/>
    </source>
</evidence>
<dbReference type="PRINTS" id="PR00032">
    <property type="entry name" value="HTHARAC"/>
</dbReference>
<dbReference type="AlphaFoldDB" id="A0AA92SZI6"/>
<dbReference type="EMBL" id="QSSA01000007">
    <property type="protein sequence ID" value="RGL62492.1"/>
    <property type="molecule type" value="Genomic_DNA"/>
</dbReference>
<evidence type="ECO:0000313" key="5">
    <source>
        <dbReference type="EMBL" id="RGL62492.1"/>
    </source>
</evidence>
<dbReference type="PROSITE" id="PS01124">
    <property type="entry name" value="HTH_ARAC_FAMILY_2"/>
    <property type="match status" value="1"/>
</dbReference>
<dbReference type="Proteomes" id="UP000261187">
    <property type="component" value="Unassembled WGS sequence"/>
</dbReference>
<dbReference type="InterPro" id="IPR018060">
    <property type="entry name" value="HTH_AraC"/>
</dbReference>
<dbReference type="SMART" id="SM00342">
    <property type="entry name" value="HTH_ARAC"/>
    <property type="match status" value="1"/>
</dbReference>
<feature type="domain" description="HTH araC/xylS-type" evidence="4">
    <location>
        <begin position="201"/>
        <end position="299"/>
    </location>
</feature>
<dbReference type="GO" id="GO:0043565">
    <property type="term" value="F:sequence-specific DNA binding"/>
    <property type="evidence" value="ECO:0007669"/>
    <property type="project" value="InterPro"/>
</dbReference>
<dbReference type="SUPFAM" id="SSF46689">
    <property type="entry name" value="Homeodomain-like"/>
    <property type="match status" value="2"/>
</dbReference>
<evidence type="ECO:0000256" key="3">
    <source>
        <dbReference type="ARBA" id="ARBA00023163"/>
    </source>
</evidence>
<protein>
    <submittedName>
        <fullName evidence="5">AraC family transcriptional regulator</fullName>
    </submittedName>
</protein>
<accession>A0AA92SZI6</accession>
<keyword evidence="1" id="KW-0805">Transcription regulation</keyword>
<name>A0AA92SZI6_9BACT</name>
<gene>
    <name evidence="5" type="ORF">DXC61_04375</name>
</gene>
<sequence length="304" mass="34830">MERAIEQKSIINDNEKRRESMTFDHVALHPDQQIGQHSQQTWELSYIIQGSGESLIGSIREPFHHGDAALIVPGTPHHWLFDAADVDEKGNIENITITFSTEMLQSLAQALPEYEPMAAWYESLGTSLRFGRKESESIGRILTEMESSPQSPSRPSSPSFLPYHRIPLLLQLLALIYEHYHLVAQSSRILNQDALSDSRIKKIEVFLTCNYQRKVNLEDLAKHVGMNRSSMCTYFKQKTGKTIFHYLIDLRISIAQQLLSSPDLSIAQCCYKCGFNDIPHFNRTFKRWVGMTPNEYRSQKITGK</sequence>
<dbReference type="RefSeq" id="WP_117692783.1">
    <property type="nucleotide sequence ID" value="NZ_QSSA01000007.1"/>
</dbReference>
<dbReference type="PANTHER" id="PTHR43280">
    <property type="entry name" value="ARAC-FAMILY TRANSCRIPTIONAL REGULATOR"/>
    <property type="match status" value="1"/>
</dbReference>
<evidence type="ECO:0000259" key="4">
    <source>
        <dbReference type="PROSITE" id="PS01124"/>
    </source>
</evidence>
<reference evidence="5 6" key="1">
    <citation type="submission" date="2018-08" db="EMBL/GenBank/DDBJ databases">
        <title>A genome reference for cultivated species of the human gut microbiota.</title>
        <authorList>
            <person name="Zou Y."/>
            <person name="Xue W."/>
            <person name="Luo G."/>
        </authorList>
    </citation>
    <scope>NUCLEOTIDE SEQUENCE [LARGE SCALE GENOMIC DNA]</scope>
    <source>
        <strain evidence="5 6">TF06-40</strain>
    </source>
</reference>